<dbReference type="NCBIfam" id="TIGR02985">
    <property type="entry name" value="Sig70_bacteroi1"/>
    <property type="match status" value="1"/>
</dbReference>
<dbReference type="Pfam" id="PF08281">
    <property type="entry name" value="Sigma70_r4_2"/>
    <property type="match status" value="1"/>
</dbReference>
<dbReference type="Pfam" id="PF04542">
    <property type="entry name" value="Sigma70_r2"/>
    <property type="match status" value="1"/>
</dbReference>
<dbReference type="Proteomes" id="UP001310022">
    <property type="component" value="Unassembled WGS sequence"/>
</dbReference>
<dbReference type="InterPro" id="IPR007627">
    <property type="entry name" value="RNA_pol_sigma70_r2"/>
</dbReference>
<sequence length="195" mass="23308">MDISLDDKEVFRNFQNGEVNAYEQLFNTYYEALSHFAMRYLGDPDQAEEVVQELFVNLWEKRSQLQINSSIKSYLFGAIRNNCLQWLKKQKVRDHYQEEVLATRKDPHFEDLDVMVELELSEKINAIISSLPEQRQRIFKMSRFEDKKYQEIADELSLSIKTVENQMGKALKTLRSELQEYLPLLMLILWEWTKK</sequence>
<keyword evidence="2" id="KW-0805">Transcription regulation</keyword>
<dbReference type="PANTHER" id="PTHR43133">
    <property type="entry name" value="RNA POLYMERASE ECF-TYPE SIGMA FACTO"/>
    <property type="match status" value="1"/>
</dbReference>
<dbReference type="GO" id="GO:0003677">
    <property type="term" value="F:DNA binding"/>
    <property type="evidence" value="ECO:0007669"/>
    <property type="project" value="InterPro"/>
</dbReference>
<name>A0AAN4W216_9BACT</name>
<keyword evidence="3" id="KW-0731">Sigma factor</keyword>
<protein>
    <submittedName>
        <fullName evidence="7">DNA-directed RNA polymerase sigma-70 factor</fullName>
    </submittedName>
</protein>
<evidence type="ECO:0000259" key="5">
    <source>
        <dbReference type="Pfam" id="PF04542"/>
    </source>
</evidence>
<evidence type="ECO:0000256" key="3">
    <source>
        <dbReference type="ARBA" id="ARBA00023082"/>
    </source>
</evidence>
<dbReference type="GO" id="GO:0016987">
    <property type="term" value="F:sigma factor activity"/>
    <property type="evidence" value="ECO:0007669"/>
    <property type="project" value="UniProtKB-KW"/>
</dbReference>
<dbReference type="GO" id="GO:0006352">
    <property type="term" value="P:DNA-templated transcription initiation"/>
    <property type="evidence" value="ECO:0007669"/>
    <property type="project" value="InterPro"/>
</dbReference>
<accession>A0AAN4W216</accession>
<dbReference type="PANTHER" id="PTHR43133:SF46">
    <property type="entry name" value="RNA POLYMERASE SIGMA-70 FACTOR ECF SUBFAMILY"/>
    <property type="match status" value="1"/>
</dbReference>
<dbReference type="SUPFAM" id="SSF88659">
    <property type="entry name" value="Sigma3 and sigma4 domains of RNA polymerase sigma factors"/>
    <property type="match status" value="1"/>
</dbReference>
<keyword evidence="8" id="KW-1185">Reference proteome</keyword>
<dbReference type="NCBIfam" id="TIGR02937">
    <property type="entry name" value="sigma70-ECF"/>
    <property type="match status" value="1"/>
</dbReference>
<comment type="similarity">
    <text evidence="1">Belongs to the sigma-70 factor family. ECF subfamily.</text>
</comment>
<comment type="caution">
    <text evidence="7">The sequence shown here is derived from an EMBL/GenBank/DDBJ whole genome shotgun (WGS) entry which is preliminary data.</text>
</comment>
<dbReference type="EMBL" id="BQKE01000002">
    <property type="protein sequence ID" value="GJM63168.1"/>
    <property type="molecule type" value="Genomic_DNA"/>
</dbReference>
<dbReference type="CDD" id="cd06171">
    <property type="entry name" value="Sigma70_r4"/>
    <property type="match status" value="1"/>
</dbReference>
<feature type="domain" description="RNA polymerase sigma factor 70 region 4 type 2" evidence="6">
    <location>
        <begin position="122"/>
        <end position="174"/>
    </location>
</feature>
<dbReference type="InterPro" id="IPR039425">
    <property type="entry name" value="RNA_pol_sigma-70-like"/>
</dbReference>
<dbReference type="InterPro" id="IPR014327">
    <property type="entry name" value="RNA_pol_sigma70_bacteroid"/>
</dbReference>
<dbReference type="GO" id="GO:0000428">
    <property type="term" value="C:DNA-directed RNA polymerase complex"/>
    <property type="evidence" value="ECO:0007669"/>
    <property type="project" value="UniProtKB-KW"/>
</dbReference>
<feature type="domain" description="RNA polymerase sigma-70 region 2" evidence="5">
    <location>
        <begin position="25"/>
        <end position="91"/>
    </location>
</feature>
<dbReference type="InterPro" id="IPR014284">
    <property type="entry name" value="RNA_pol_sigma-70_dom"/>
</dbReference>
<proteinExistence type="inferred from homology"/>
<dbReference type="InterPro" id="IPR013249">
    <property type="entry name" value="RNA_pol_sigma70_r4_t2"/>
</dbReference>
<keyword evidence="7" id="KW-0240">DNA-directed RNA polymerase</keyword>
<keyword evidence="4" id="KW-0804">Transcription</keyword>
<dbReference type="Gene3D" id="1.10.1740.10">
    <property type="match status" value="1"/>
</dbReference>
<gene>
    <name evidence="7" type="ORF">PEDI_37200</name>
</gene>
<dbReference type="InterPro" id="IPR013325">
    <property type="entry name" value="RNA_pol_sigma_r2"/>
</dbReference>
<organism evidence="7 8">
    <name type="scientific">Persicobacter diffluens</name>
    <dbReference type="NCBI Taxonomy" id="981"/>
    <lineage>
        <taxon>Bacteria</taxon>
        <taxon>Pseudomonadati</taxon>
        <taxon>Bacteroidota</taxon>
        <taxon>Cytophagia</taxon>
        <taxon>Cytophagales</taxon>
        <taxon>Persicobacteraceae</taxon>
        <taxon>Persicobacter</taxon>
    </lineage>
</organism>
<dbReference type="RefSeq" id="WP_338238372.1">
    <property type="nucleotide sequence ID" value="NZ_BQKE01000002.1"/>
</dbReference>
<evidence type="ECO:0000256" key="2">
    <source>
        <dbReference type="ARBA" id="ARBA00023015"/>
    </source>
</evidence>
<evidence type="ECO:0000256" key="1">
    <source>
        <dbReference type="ARBA" id="ARBA00010641"/>
    </source>
</evidence>
<dbReference type="InterPro" id="IPR013324">
    <property type="entry name" value="RNA_pol_sigma_r3/r4-like"/>
</dbReference>
<evidence type="ECO:0000259" key="6">
    <source>
        <dbReference type="Pfam" id="PF08281"/>
    </source>
</evidence>
<dbReference type="SUPFAM" id="SSF88946">
    <property type="entry name" value="Sigma2 domain of RNA polymerase sigma factors"/>
    <property type="match status" value="1"/>
</dbReference>
<dbReference type="InterPro" id="IPR036388">
    <property type="entry name" value="WH-like_DNA-bd_sf"/>
</dbReference>
<dbReference type="AlphaFoldDB" id="A0AAN4W216"/>
<evidence type="ECO:0000313" key="8">
    <source>
        <dbReference type="Proteomes" id="UP001310022"/>
    </source>
</evidence>
<evidence type="ECO:0000313" key="7">
    <source>
        <dbReference type="EMBL" id="GJM63168.1"/>
    </source>
</evidence>
<reference evidence="7 8" key="1">
    <citation type="submission" date="2021-12" db="EMBL/GenBank/DDBJ databases">
        <title>Genome sequencing of bacteria with rrn-lacking chromosome and rrn-plasmid.</title>
        <authorList>
            <person name="Anda M."/>
            <person name="Iwasaki W."/>
        </authorList>
    </citation>
    <scope>NUCLEOTIDE SEQUENCE [LARGE SCALE GENOMIC DNA]</scope>
    <source>
        <strain evidence="7 8">NBRC 15940</strain>
    </source>
</reference>
<dbReference type="Gene3D" id="1.10.10.10">
    <property type="entry name" value="Winged helix-like DNA-binding domain superfamily/Winged helix DNA-binding domain"/>
    <property type="match status" value="1"/>
</dbReference>
<evidence type="ECO:0000256" key="4">
    <source>
        <dbReference type="ARBA" id="ARBA00023163"/>
    </source>
</evidence>